<dbReference type="EMBL" id="CAJNNW010031363">
    <property type="protein sequence ID" value="CAE8707284.1"/>
    <property type="molecule type" value="Genomic_DNA"/>
</dbReference>
<dbReference type="InterPro" id="IPR036226">
    <property type="entry name" value="LipOase_C_sf"/>
</dbReference>
<gene>
    <name evidence="3" type="ORF">PGLA2088_LOCUS34460</name>
</gene>
<accession>A0A813KSQ7</accession>
<dbReference type="AlphaFoldDB" id="A0A813KSQ7"/>
<dbReference type="GO" id="GO:0046872">
    <property type="term" value="F:metal ion binding"/>
    <property type="evidence" value="ECO:0007669"/>
    <property type="project" value="InterPro"/>
</dbReference>
<evidence type="ECO:0000256" key="1">
    <source>
        <dbReference type="SAM" id="MobiDB-lite"/>
    </source>
</evidence>
<dbReference type="Gene3D" id="1.20.245.10">
    <property type="entry name" value="Lipoxygenase-1, Domain 5"/>
    <property type="match status" value="1"/>
</dbReference>
<protein>
    <recommendedName>
        <fullName evidence="2">Lipoxygenase domain-containing protein</fullName>
    </recommendedName>
</protein>
<name>A0A813KSQ7_POLGL</name>
<feature type="domain" description="Lipoxygenase" evidence="2">
    <location>
        <begin position="75"/>
        <end position="284"/>
    </location>
</feature>
<proteinExistence type="predicted"/>
<dbReference type="Pfam" id="PF00305">
    <property type="entry name" value="Lipoxygenase"/>
    <property type="match status" value="1"/>
</dbReference>
<dbReference type="Proteomes" id="UP000626109">
    <property type="component" value="Unassembled WGS sequence"/>
</dbReference>
<feature type="region of interest" description="Disordered" evidence="1">
    <location>
        <begin position="388"/>
        <end position="407"/>
    </location>
</feature>
<dbReference type="InterPro" id="IPR013819">
    <property type="entry name" value="LipOase_C"/>
</dbReference>
<evidence type="ECO:0000313" key="3">
    <source>
        <dbReference type="EMBL" id="CAE8707284.1"/>
    </source>
</evidence>
<feature type="compositionally biased region" description="Low complexity" evidence="1">
    <location>
        <begin position="391"/>
        <end position="407"/>
    </location>
</feature>
<evidence type="ECO:0000259" key="2">
    <source>
        <dbReference type="Pfam" id="PF00305"/>
    </source>
</evidence>
<dbReference type="GO" id="GO:0016702">
    <property type="term" value="F:oxidoreductase activity, acting on single donors with incorporation of molecular oxygen, incorporation of two atoms of oxygen"/>
    <property type="evidence" value="ECO:0007669"/>
    <property type="project" value="InterPro"/>
</dbReference>
<reference evidence="3" key="1">
    <citation type="submission" date="2021-02" db="EMBL/GenBank/DDBJ databases">
        <authorList>
            <person name="Dougan E. K."/>
            <person name="Rhodes N."/>
            <person name="Thang M."/>
            <person name="Chan C."/>
        </authorList>
    </citation>
    <scope>NUCLEOTIDE SEQUENCE</scope>
</reference>
<dbReference type="SUPFAM" id="SSF48484">
    <property type="entry name" value="Lipoxigenase"/>
    <property type="match status" value="1"/>
</dbReference>
<sequence length="407" mass="46354">MIAFNLIGAHRIEATHMEFKGETLEFVIRLNKFHGIETRPYFARYGGDLYFNADGLPIMLKTPSGTQVQRGDKDWQYWKFAWRSALITIITLVDHLHLAHFRVANVLTTAVRKTLSPKHPLRRFFSVFTFGSVFVNMNAMHTLIGKKHVLHRSSPFKEFEALSSLVPEMLPQPTEQHKSLVNDEAFARLPKMIQDAPYFQDGRLLVGALRKHVVRFTGIYHRDICSTDNIVTDPEVKRFLSELVAENAQAHYATPLTEETKCSDMFEILLSYIWTVTGWHRHVGTVGDYFADPDLASFSWKEGEAYARPLAHPQLLLLCYSTTTITTTITTTTTTKTTTTTTITTITTTITKTTTTTTTVVSCCLQHGCCSTAVMFQKRSFEHALAAIKPQQQQQQQHQQQHQQQEQ</sequence>
<organism evidence="3 4">
    <name type="scientific">Polarella glacialis</name>
    <name type="common">Dinoflagellate</name>
    <dbReference type="NCBI Taxonomy" id="89957"/>
    <lineage>
        <taxon>Eukaryota</taxon>
        <taxon>Sar</taxon>
        <taxon>Alveolata</taxon>
        <taxon>Dinophyceae</taxon>
        <taxon>Suessiales</taxon>
        <taxon>Suessiaceae</taxon>
        <taxon>Polarella</taxon>
    </lineage>
</organism>
<evidence type="ECO:0000313" key="4">
    <source>
        <dbReference type="Proteomes" id="UP000626109"/>
    </source>
</evidence>
<comment type="caution">
    <text evidence="3">The sequence shown here is derived from an EMBL/GenBank/DDBJ whole genome shotgun (WGS) entry which is preliminary data.</text>
</comment>